<proteinExistence type="predicted"/>
<dbReference type="EMBL" id="OZ075111">
    <property type="protein sequence ID" value="CAL4887647.1"/>
    <property type="molecule type" value="Genomic_DNA"/>
</dbReference>
<gene>
    <name evidence="2" type="ORF">URODEC1_LOCUS1858</name>
</gene>
<feature type="compositionally biased region" description="Low complexity" evidence="1">
    <location>
        <begin position="20"/>
        <end position="30"/>
    </location>
</feature>
<dbReference type="InterPro" id="IPR019400">
    <property type="entry name" value="Peptidase_C65_otubain"/>
</dbReference>
<feature type="compositionally biased region" description="Polar residues" evidence="1">
    <location>
        <begin position="43"/>
        <end position="66"/>
    </location>
</feature>
<name>A0ABC8VC89_9POAL</name>
<dbReference type="AlphaFoldDB" id="A0ABC8VC89"/>
<dbReference type="PANTHER" id="PTHR12931">
    <property type="entry name" value="UBIQUITIN THIOLESTERASE PROTEIN OTUB"/>
    <property type="match status" value="1"/>
</dbReference>
<dbReference type="InterPro" id="IPR038765">
    <property type="entry name" value="Papain-like_cys_pep_sf"/>
</dbReference>
<keyword evidence="3" id="KW-1185">Reference proteome</keyword>
<reference evidence="2 3" key="2">
    <citation type="submission" date="2024-10" db="EMBL/GenBank/DDBJ databases">
        <authorList>
            <person name="Ryan C."/>
        </authorList>
    </citation>
    <scope>NUCLEOTIDE SEQUENCE [LARGE SCALE GENOMIC DNA]</scope>
</reference>
<dbReference type="Pfam" id="PF10275">
    <property type="entry name" value="Peptidase_C65"/>
    <property type="match status" value="1"/>
</dbReference>
<feature type="region of interest" description="Disordered" evidence="1">
    <location>
        <begin position="474"/>
        <end position="505"/>
    </location>
</feature>
<dbReference type="Gene3D" id="1.20.1300.20">
    <property type="entry name" value="Peptidase C65 Otubain, subdomain 2"/>
    <property type="match status" value="1"/>
</dbReference>
<evidence type="ECO:0008006" key="4">
    <source>
        <dbReference type="Google" id="ProtNLM"/>
    </source>
</evidence>
<reference evidence="3" key="1">
    <citation type="submission" date="2024-06" db="EMBL/GenBank/DDBJ databases">
        <authorList>
            <person name="Ryan C."/>
        </authorList>
    </citation>
    <scope>NUCLEOTIDE SEQUENCE [LARGE SCALE GENOMIC DNA]</scope>
</reference>
<evidence type="ECO:0000313" key="3">
    <source>
        <dbReference type="Proteomes" id="UP001497457"/>
    </source>
</evidence>
<accession>A0ABC8VC89</accession>
<feature type="compositionally biased region" description="Polar residues" evidence="1">
    <location>
        <begin position="486"/>
        <end position="505"/>
    </location>
</feature>
<dbReference type="SUPFAM" id="SSF54001">
    <property type="entry name" value="Cysteine proteinases"/>
    <property type="match status" value="1"/>
</dbReference>
<evidence type="ECO:0000256" key="1">
    <source>
        <dbReference type="SAM" id="MobiDB-lite"/>
    </source>
</evidence>
<dbReference type="InterPro" id="IPR042467">
    <property type="entry name" value="Peptidase_C65_otubain_sub2"/>
</dbReference>
<sequence length="535" mass="60483">MRHAAISQRKGGDRSPASPPLCSAPASAAIAEKRKGKKVLAPSPTSSEASMSDIISVSGTGESSHAGTLADSGGRSNVSWKTPLVEGIMEVPKVTRHIDLNKVSDNMFLDRQWAEAEEMEMQQWQQGTGGKELCGNNPGHQGKPPTIWPEKVHRKSLWSKLKGGMENRFSERIERQKHDSNPDSIVIVPHVNHQTIPMTGIIEHYELIEMAAGRGVIVHSNALDLRRAYSEFRTVYGDGDGFYMSFIFSYLEQVLDRHDRHEEHRLLAAVKGVARQHASLGWTSEFSWSHKAFKMLIKKVMRWKRHRRWKHAPTTKSYRKQKLLDFFSGNGRTNDTTWICSHSEEFEPLVPELNEEYTLRDWCSREVIQCKVFTDHVQMTALVTALGVPLRIEYLLQGAGQDFYTGQEDSHDETPRSTCWPRRRHQVPHGHVVPRVTVLYTNAHYDIIYPHCRDGPSVDESCIQQIAQVQRMTAAASSSSQQNAQGDSWSGENSSQHIAKGKSSTGVRIQINMTCRRKLTSTSAHEYDEHRSIDE</sequence>
<organism evidence="2 3">
    <name type="scientific">Urochloa decumbens</name>
    <dbReference type="NCBI Taxonomy" id="240449"/>
    <lineage>
        <taxon>Eukaryota</taxon>
        <taxon>Viridiplantae</taxon>
        <taxon>Streptophyta</taxon>
        <taxon>Embryophyta</taxon>
        <taxon>Tracheophyta</taxon>
        <taxon>Spermatophyta</taxon>
        <taxon>Magnoliopsida</taxon>
        <taxon>Liliopsida</taxon>
        <taxon>Poales</taxon>
        <taxon>Poaceae</taxon>
        <taxon>PACMAD clade</taxon>
        <taxon>Panicoideae</taxon>
        <taxon>Panicodae</taxon>
        <taxon>Paniceae</taxon>
        <taxon>Melinidinae</taxon>
        <taxon>Urochloa</taxon>
    </lineage>
</organism>
<dbReference type="Proteomes" id="UP001497457">
    <property type="component" value="Chromosome 1b"/>
</dbReference>
<evidence type="ECO:0000313" key="2">
    <source>
        <dbReference type="EMBL" id="CAL4887647.1"/>
    </source>
</evidence>
<dbReference type="CDD" id="cd22749">
    <property type="entry name" value="Otubain_C65"/>
    <property type="match status" value="1"/>
</dbReference>
<dbReference type="PANTHER" id="PTHR12931:SF17">
    <property type="entry name" value="OS02G0521500 PROTEIN"/>
    <property type="match status" value="1"/>
</dbReference>
<protein>
    <recommendedName>
        <fullName evidence="4">Ubiquitinyl hydrolase 1</fullName>
    </recommendedName>
</protein>
<feature type="region of interest" description="Disordered" evidence="1">
    <location>
        <begin position="1"/>
        <end position="78"/>
    </location>
</feature>
<feature type="compositionally biased region" description="Low complexity" evidence="1">
    <location>
        <begin position="474"/>
        <end position="485"/>
    </location>
</feature>